<proteinExistence type="predicted"/>
<gene>
    <name evidence="1" type="ORF">MML48_8g00010872</name>
</gene>
<evidence type="ECO:0000313" key="1">
    <source>
        <dbReference type="EMBL" id="KAI4456405.1"/>
    </source>
</evidence>
<name>A0ACB9SP00_HOLOL</name>
<dbReference type="Proteomes" id="UP001056778">
    <property type="component" value="Chromosome 8"/>
</dbReference>
<sequence length="548" mass="59354">MTAGTSPGKSENYITRSTNNREIPSGYMEMDMAKIRRDMKNRTVSSPLSKSPISPSNPGDYMDMNCNTKQPKTSTRTPPVDVEHYSSSPVKSSISPNLFEGSPSSIEYIDVDYPTSNSSNDGYVEMVPGKGVTTTSHQRQTSLDGTDPENSDYTNMSLGSSSSTKKKDRKTNKKDKVRSQPIQIQTTNTVTPSTLYSMAKGPSSSSPLLYSWSGRKYSTGTPPKMCLPLSTSNYGLYSSLPRQRSRKNSRRDSKDSSTSSATTPSSSSTLFPMSLNSPSSPIKTETIPKLPPSTSRFGSNDDYAVMDFCRTKTNTKPESSGDSDYVNYNPAKPYTRTHSADYVPIIPQTTKITKDPTSSNLVTSGSSFLEKLFRPITETNEKDSSRRGSYRSLENLRSNETESPSGNETGDKAKSRPDSVTSSETGSNLSRPGSTSSELGSTSSTLIGGSSRPPSVGNDPTRPPSTTSNDMQLCYASLELVRSDEDGSRSPRTLKTQTSDGSANSAASSSSGAAEQDTAFTYAKIDFVRSGESFKHNQPFINNAKVKH</sequence>
<reference evidence="1" key="1">
    <citation type="submission" date="2022-04" db="EMBL/GenBank/DDBJ databases">
        <title>Chromosome-scale genome assembly of Holotrichia oblita Faldermann.</title>
        <authorList>
            <person name="Rongchong L."/>
        </authorList>
    </citation>
    <scope>NUCLEOTIDE SEQUENCE</scope>
    <source>
        <strain evidence="1">81SQS9</strain>
    </source>
</reference>
<organism evidence="1 2">
    <name type="scientific">Holotrichia oblita</name>
    <name type="common">Chafer beetle</name>
    <dbReference type="NCBI Taxonomy" id="644536"/>
    <lineage>
        <taxon>Eukaryota</taxon>
        <taxon>Metazoa</taxon>
        <taxon>Ecdysozoa</taxon>
        <taxon>Arthropoda</taxon>
        <taxon>Hexapoda</taxon>
        <taxon>Insecta</taxon>
        <taxon>Pterygota</taxon>
        <taxon>Neoptera</taxon>
        <taxon>Endopterygota</taxon>
        <taxon>Coleoptera</taxon>
        <taxon>Polyphaga</taxon>
        <taxon>Scarabaeiformia</taxon>
        <taxon>Scarabaeidae</taxon>
        <taxon>Melolonthinae</taxon>
        <taxon>Holotrichia</taxon>
    </lineage>
</organism>
<evidence type="ECO:0000313" key="2">
    <source>
        <dbReference type="Proteomes" id="UP001056778"/>
    </source>
</evidence>
<keyword evidence="2" id="KW-1185">Reference proteome</keyword>
<accession>A0ACB9SP00</accession>
<protein>
    <submittedName>
        <fullName evidence="1">Uncharacterized protein</fullName>
    </submittedName>
</protein>
<dbReference type="EMBL" id="CM043022">
    <property type="protein sequence ID" value="KAI4456405.1"/>
    <property type="molecule type" value="Genomic_DNA"/>
</dbReference>
<comment type="caution">
    <text evidence="1">The sequence shown here is derived from an EMBL/GenBank/DDBJ whole genome shotgun (WGS) entry which is preliminary data.</text>
</comment>